<feature type="compositionally biased region" description="Polar residues" evidence="1">
    <location>
        <begin position="96"/>
        <end position="111"/>
    </location>
</feature>
<proteinExistence type="predicted"/>
<evidence type="ECO:0000313" key="3">
    <source>
        <dbReference type="Proteomes" id="UP001329825"/>
    </source>
</evidence>
<feature type="compositionally biased region" description="Basic and acidic residues" evidence="1">
    <location>
        <begin position="21"/>
        <end position="34"/>
    </location>
</feature>
<protein>
    <submittedName>
        <fullName evidence="2">Uncharacterized protein</fullName>
    </submittedName>
</protein>
<accession>A0ABZ1D2Y1</accession>
<dbReference type="Proteomes" id="UP001329825">
    <property type="component" value="Chromosome 6"/>
</dbReference>
<keyword evidence="3" id="KW-1185">Reference proteome</keyword>
<gene>
    <name evidence="2" type="ORF">IL334_004748</name>
</gene>
<evidence type="ECO:0000313" key="2">
    <source>
        <dbReference type="EMBL" id="WRT67775.1"/>
    </source>
</evidence>
<feature type="compositionally biased region" description="Gly residues" evidence="1">
    <location>
        <begin position="136"/>
        <end position="160"/>
    </location>
</feature>
<dbReference type="RefSeq" id="XP_062792515.1">
    <property type="nucleotide sequence ID" value="XM_062936464.1"/>
</dbReference>
<feature type="region of interest" description="Disordered" evidence="1">
    <location>
        <begin position="18"/>
        <end position="160"/>
    </location>
</feature>
<name>A0ABZ1D2Y1_9TREE</name>
<feature type="compositionally biased region" description="Basic and acidic residues" evidence="1">
    <location>
        <begin position="118"/>
        <end position="132"/>
    </location>
</feature>
<reference evidence="2 3" key="1">
    <citation type="submission" date="2024-01" db="EMBL/GenBank/DDBJ databases">
        <title>Comparative genomics of Cryptococcus and Kwoniella reveals pathogenesis evolution and contrasting modes of karyotype evolution via chromosome fusion or intercentromeric recombination.</title>
        <authorList>
            <person name="Coelho M.A."/>
            <person name="David-Palma M."/>
            <person name="Shea T."/>
            <person name="Bowers K."/>
            <person name="McGinley-Smith S."/>
            <person name="Mohammad A.W."/>
            <person name="Gnirke A."/>
            <person name="Yurkov A.M."/>
            <person name="Nowrousian M."/>
            <person name="Sun S."/>
            <person name="Cuomo C.A."/>
            <person name="Heitman J."/>
        </authorList>
    </citation>
    <scope>NUCLEOTIDE SEQUENCE [LARGE SCALE GENOMIC DNA]</scope>
    <source>
        <strain evidence="2">CBS 11374</strain>
    </source>
</reference>
<dbReference type="GeneID" id="87956879"/>
<organism evidence="2 3">
    <name type="scientific">Kwoniella shivajii</name>
    <dbReference type="NCBI Taxonomy" id="564305"/>
    <lineage>
        <taxon>Eukaryota</taxon>
        <taxon>Fungi</taxon>
        <taxon>Dikarya</taxon>
        <taxon>Basidiomycota</taxon>
        <taxon>Agaricomycotina</taxon>
        <taxon>Tremellomycetes</taxon>
        <taxon>Tremellales</taxon>
        <taxon>Cryptococcaceae</taxon>
        <taxon>Kwoniella</taxon>
    </lineage>
</organism>
<dbReference type="EMBL" id="CP141886">
    <property type="protein sequence ID" value="WRT67775.1"/>
    <property type="molecule type" value="Genomic_DNA"/>
</dbReference>
<sequence>MLFIRRLLHKLKNHSKQAVTHKVEAADDPIKREAQTPNGNRRQSEGDVDGDGSEDGEKLEHQGRAIPPACSGIDNNPNPPPFSGIGEASHAVSHAQLGSSHHQGEGNSWPSFSGVGDDLNKHGEGHGTRSHDQSSTGGGMNSSTMGGGGMSSSMGGGVMM</sequence>
<evidence type="ECO:0000256" key="1">
    <source>
        <dbReference type="SAM" id="MobiDB-lite"/>
    </source>
</evidence>